<keyword evidence="2" id="KW-1133">Transmembrane helix</keyword>
<feature type="transmembrane region" description="Helical" evidence="2">
    <location>
        <begin position="124"/>
        <end position="146"/>
    </location>
</feature>
<evidence type="ECO:0000256" key="1">
    <source>
        <dbReference type="SAM" id="MobiDB-lite"/>
    </source>
</evidence>
<dbReference type="Proteomes" id="UP000557566">
    <property type="component" value="Unassembled WGS sequence"/>
</dbReference>
<comment type="caution">
    <text evidence="4">The sequence shown here is derived from an EMBL/GenBank/DDBJ whole genome shotgun (WGS) entry which is preliminary data.</text>
</comment>
<dbReference type="AlphaFoldDB" id="A0A8H4LVS6"/>
<proteinExistence type="predicted"/>
<dbReference type="PANTHER" id="PTHR35152">
    <property type="entry name" value="DOMAIN SIGNALLING PROTEIN, PUTATIVE (AFU_ORTHOLOGUE AFUA_5G11310)-RELATED"/>
    <property type="match status" value="1"/>
</dbReference>
<feature type="transmembrane region" description="Helical" evidence="2">
    <location>
        <begin position="96"/>
        <end position="117"/>
    </location>
</feature>
<feature type="transmembrane region" description="Helical" evidence="2">
    <location>
        <begin position="20"/>
        <end position="43"/>
    </location>
</feature>
<feature type="transmembrane region" description="Helical" evidence="2">
    <location>
        <begin position="235"/>
        <end position="257"/>
    </location>
</feature>
<protein>
    <recommendedName>
        <fullName evidence="3">MHYT domain-containing protein</fullName>
    </recommendedName>
</protein>
<keyword evidence="2" id="KW-0812">Transmembrane</keyword>
<evidence type="ECO:0000256" key="2">
    <source>
        <dbReference type="SAM" id="Phobius"/>
    </source>
</evidence>
<dbReference type="InterPro" id="IPR005330">
    <property type="entry name" value="MHYT_dom"/>
</dbReference>
<feature type="compositionally biased region" description="Polar residues" evidence="1">
    <location>
        <begin position="799"/>
        <end position="815"/>
    </location>
</feature>
<name>A0A8H4LVS6_9HYPO</name>
<feature type="transmembrane region" description="Helical" evidence="2">
    <location>
        <begin position="195"/>
        <end position="215"/>
    </location>
</feature>
<feature type="region of interest" description="Disordered" evidence="1">
    <location>
        <begin position="409"/>
        <end position="428"/>
    </location>
</feature>
<dbReference type="Pfam" id="PF03707">
    <property type="entry name" value="MHYT"/>
    <property type="match status" value="1"/>
</dbReference>
<sequence>MATNEELLDQYSGQFIPYSFQAGYVCLSYAVSLIGAGATLELVRRQTSNKGLHNLLLLTGTAISMGGIAIWSMHYIGNRAIYMLDGEKQLQIAYTTGLTVLSLFVPIIALFVAFVIISSHGRVCWVRIVVSGTVSGCTLVGMHYLADASIRNYRAVYRPAYIVGAALMAVVANITVLACFFVFEAAWTNAWWRRMGSAMVLAGAVSGVHWCAAAGTRYRLLHLYNPGDGLSRDDSLITVICLSVAASVLMTTSAVYSRWIRSDYAKKAQKVVLAAAVFDQRGRIMVSKEGLLPSEVVTDTYIPTSNIDVFDTSNPVFHWMFWASQNWPNITRAIDGMEKHVASLSSTTFSRKIKVKLLGDDGEAVENYNTILCELFCLASTALASKMKDTLEASGTLWDDILATGDDSSGAAEGLVPPSPTSTTGVKSQTDFLGEKGLTASLDEQGRGSLMFLVRHVQDRRDIERLESAGYRFAELHHVLDTIHGGMQIKTRDFAARLRNMSHKTETTTTMGPGVHVGLFAIRARLDYGGFDVLVQKNARQLLPTMPLPLEGLEPWQTELLGTIQGLTASTVIRRLEDGAFGLGRGRGFAIQLRNSITSLRLWIDNAILDDAKLVSRVVRVPCSAAGSELSCSLIAFQLVLPIHFNLSFRNLESVPLQFFKMRQHLGHEAQTNPDGSNFAHIEQSMLRPPPSRLSNASSENPRHMTLKMLAKPGRPFRETPDYELPRHVLTKSIQGLSVAANKRSTNSGQAQFEKVEAPLDQSPLASHPHGSILVSQEIEVNYQQDTMNKAIQDAGPSFMSSPEESYTVTATGKSSRAAERQYSESHFVDELLALSMTRYSRR</sequence>
<feature type="domain" description="MHYT" evidence="3">
    <location>
        <begin position="20"/>
        <end position="219"/>
    </location>
</feature>
<evidence type="ECO:0000259" key="3">
    <source>
        <dbReference type="PROSITE" id="PS50924"/>
    </source>
</evidence>
<gene>
    <name evidence="4" type="ORF">G6O67_006149</name>
</gene>
<dbReference type="PROSITE" id="PS50924">
    <property type="entry name" value="MHYT"/>
    <property type="match status" value="1"/>
</dbReference>
<reference evidence="4 5" key="1">
    <citation type="journal article" date="2020" name="Genome Biol. Evol.">
        <title>A new high-quality draft genome assembly of the Chinese cordyceps Ophiocordyceps sinensis.</title>
        <authorList>
            <person name="Shu R."/>
            <person name="Zhang J."/>
            <person name="Meng Q."/>
            <person name="Zhang H."/>
            <person name="Zhou G."/>
            <person name="Li M."/>
            <person name="Wu P."/>
            <person name="Zhao Y."/>
            <person name="Chen C."/>
            <person name="Qin Q."/>
        </authorList>
    </citation>
    <scope>NUCLEOTIDE SEQUENCE [LARGE SCALE GENOMIC DNA]</scope>
    <source>
        <strain evidence="4 5">IOZ07</strain>
    </source>
</reference>
<dbReference type="EMBL" id="JAAVMX010000007">
    <property type="protein sequence ID" value="KAF4506022.1"/>
    <property type="molecule type" value="Genomic_DNA"/>
</dbReference>
<accession>A0A8H4LVS6</accession>
<evidence type="ECO:0000313" key="5">
    <source>
        <dbReference type="Proteomes" id="UP000557566"/>
    </source>
</evidence>
<dbReference type="OrthoDB" id="264015at2759"/>
<feature type="transmembrane region" description="Helical" evidence="2">
    <location>
        <begin position="55"/>
        <end position="76"/>
    </location>
</feature>
<feature type="region of interest" description="Disordered" evidence="1">
    <location>
        <begin position="798"/>
        <end position="818"/>
    </location>
</feature>
<evidence type="ECO:0000313" key="4">
    <source>
        <dbReference type="EMBL" id="KAF4506022.1"/>
    </source>
</evidence>
<dbReference type="PANTHER" id="PTHR35152:SF1">
    <property type="entry name" value="DOMAIN SIGNALLING PROTEIN, PUTATIVE (AFU_ORTHOLOGUE AFUA_5G11310)-RELATED"/>
    <property type="match status" value="1"/>
</dbReference>
<organism evidence="4 5">
    <name type="scientific">Ophiocordyceps sinensis</name>
    <dbReference type="NCBI Taxonomy" id="72228"/>
    <lineage>
        <taxon>Eukaryota</taxon>
        <taxon>Fungi</taxon>
        <taxon>Dikarya</taxon>
        <taxon>Ascomycota</taxon>
        <taxon>Pezizomycotina</taxon>
        <taxon>Sordariomycetes</taxon>
        <taxon>Hypocreomycetidae</taxon>
        <taxon>Hypocreales</taxon>
        <taxon>Ophiocordycipitaceae</taxon>
        <taxon>Ophiocordyceps</taxon>
    </lineage>
</organism>
<keyword evidence="5" id="KW-1185">Reference proteome</keyword>
<keyword evidence="2" id="KW-0472">Membrane</keyword>
<feature type="transmembrane region" description="Helical" evidence="2">
    <location>
        <begin position="161"/>
        <end position="183"/>
    </location>
</feature>